<comment type="caution">
    <text evidence="9">The sequence shown here is derived from an EMBL/GenBank/DDBJ whole genome shotgun (WGS) entry which is preliminary data.</text>
</comment>
<keyword evidence="2 5" id="KW-0889">Transcription antitermination</keyword>
<dbReference type="Gene3D" id="2.30.30.30">
    <property type="match status" value="1"/>
</dbReference>
<evidence type="ECO:0000259" key="8">
    <source>
        <dbReference type="SMART" id="SM00738"/>
    </source>
</evidence>
<dbReference type="GO" id="GO:0031564">
    <property type="term" value="P:transcription antitermination"/>
    <property type="evidence" value="ECO:0007669"/>
    <property type="project" value="UniProtKB-UniRule"/>
</dbReference>
<dbReference type="CDD" id="cd09891">
    <property type="entry name" value="NGN_Bact_1"/>
    <property type="match status" value="1"/>
</dbReference>
<accession>A0A9D1N9F6</accession>
<comment type="function">
    <text evidence="5 7">Participates in transcription elongation, termination and antitermination.</text>
</comment>
<keyword evidence="1 5" id="KW-0806">Transcription termination</keyword>
<dbReference type="EMBL" id="DVOE01000011">
    <property type="protein sequence ID" value="HIU98412.1"/>
    <property type="molecule type" value="Genomic_DNA"/>
</dbReference>
<dbReference type="SUPFAM" id="SSF82679">
    <property type="entry name" value="N-utilization substance G protein NusG, N-terminal domain"/>
    <property type="match status" value="1"/>
</dbReference>
<dbReference type="InterPro" id="IPR014722">
    <property type="entry name" value="Rib_uL2_dom2"/>
</dbReference>
<evidence type="ECO:0000256" key="3">
    <source>
        <dbReference type="ARBA" id="ARBA00023015"/>
    </source>
</evidence>
<dbReference type="HAMAP" id="MF_00948">
    <property type="entry name" value="NusG"/>
    <property type="match status" value="1"/>
</dbReference>
<evidence type="ECO:0000256" key="2">
    <source>
        <dbReference type="ARBA" id="ARBA00022814"/>
    </source>
</evidence>
<feature type="domain" description="NusG-like N-terminal" evidence="8">
    <location>
        <begin position="6"/>
        <end position="120"/>
    </location>
</feature>
<comment type="similarity">
    <text evidence="5 7">Belongs to the NusG family.</text>
</comment>
<dbReference type="SMART" id="SM00738">
    <property type="entry name" value="NGN"/>
    <property type="match status" value="1"/>
</dbReference>
<dbReference type="InterPro" id="IPR001062">
    <property type="entry name" value="Transcrpt_antiterm_NusG"/>
</dbReference>
<dbReference type="AlphaFoldDB" id="A0A9D1N9F6"/>
<dbReference type="GO" id="GO:0032784">
    <property type="term" value="P:regulation of DNA-templated transcription elongation"/>
    <property type="evidence" value="ECO:0007669"/>
    <property type="project" value="InterPro"/>
</dbReference>
<dbReference type="InterPro" id="IPR006645">
    <property type="entry name" value="NGN-like_dom"/>
</dbReference>
<dbReference type="NCBIfam" id="TIGR00922">
    <property type="entry name" value="nusG"/>
    <property type="match status" value="1"/>
</dbReference>
<dbReference type="GO" id="GO:0005829">
    <property type="term" value="C:cytosol"/>
    <property type="evidence" value="ECO:0007669"/>
    <property type="project" value="TreeGrafter"/>
</dbReference>
<dbReference type="PRINTS" id="PR00338">
    <property type="entry name" value="NUSGTNSCPFCT"/>
</dbReference>
<evidence type="ECO:0000256" key="1">
    <source>
        <dbReference type="ARBA" id="ARBA00022472"/>
    </source>
</evidence>
<reference evidence="9" key="1">
    <citation type="submission" date="2020-10" db="EMBL/GenBank/DDBJ databases">
        <authorList>
            <person name="Gilroy R."/>
        </authorList>
    </citation>
    <scope>NUCLEOTIDE SEQUENCE</scope>
    <source>
        <strain evidence="9">10406</strain>
    </source>
</reference>
<evidence type="ECO:0000256" key="7">
    <source>
        <dbReference type="RuleBase" id="RU000538"/>
    </source>
</evidence>
<evidence type="ECO:0000256" key="4">
    <source>
        <dbReference type="ARBA" id="ARBA00023163"/>
    </source>
</evidence>
<dbReference type="SUPFAM" id="SSF50104">
    <property type="entry name" value="Translation proteins SH3-like domain"/>
    <property type="match status" value="1"/>
</dbReference>
<dbReference type="Pfam" id="PF02357">
    <property type="entry name" value="NusG"/>
    <property type="match status" value="1"/>
</dbReference>
<dbReference type="Proteomes" id="UP000886857">
    <property type="component" value="Unassembled WGS sequence"/>
</dbReference>
<keyword evidence="4 5" id="KW-0804">Transcription</keyword>
<dbReference type="FunFam" id="2.30.30.30:FF:000002">
    <property type="entry name" value="Transcription termination/antitermination factor NusG"/>
    <property type="match status" value="1"/>
</dbReference>
<reference evidence="9" key="2">
    <citation type="journal article" date="2021" name="PeerJ">
        <title>Extensive microbial diversity within the chicken gut microbiome revealed by metagenomics and culture.</title>
        <authorList>
            <person name="Gilroy R."/>
            <person name="Ravi A."/>
            <person name="Getino M."/>
            <person name="Pursley I."/>
            <person name="Horton D.L."/>
            <person name="Alikhan N.F."/>
            <person name="Baker D."/>
            <person name="Gharbi K."/>
            <person name="Hall N."/>
            <person name="Watson M."/>
            <person name="Adriaenssens E.M."/>
            <person name="Foster-Nyarko E."/>
            <person name="Jarju S."/>
            <person name="Secka A."/>
            <person name="Antonio M."/>
            <person name="Oren A."/>
            <person name="Chaudhuri R.R."/>
            <person name="La Ragione R."/>
            <person name="Hildebrand F."/>
            <person name="Pallen M.J."/>
        </authorList>
    </citation>
    <scope>NUCLEOTIDE SEQUENCE</scope>
    <source>
        <strain evidence="9">10406</strain>
    </source>
</reference>
<evidence type="ECO:0000313" key="9">
    <source>
        <dbReference type="EMBL" id="HIU98412.1"/>
    </source>
</evidence>
<proteinExistence type="inferred from homology"/>
<dbReference type="InterPro" id="IPR036735">
    <property type="entry name" value="NGN_dom_sf"/>
</dbReference>
<keyword evidence="3 5" id="KW-0805">Transcription regulation</keyword>
<protein>
    <recommendedName>
        <fullName evidence="5 6">Transcription termination/antitermination protein NusG</fullName>
    </recommendedName>
</protein>
<evidence type="ECO:0000313" key="10">
    <source>
        <dbReference type="Proteomes" id="UP000886857"/>
    </source>
</evidence>
<evidence type="ECO:0000256" key="5">
    <source>
        <dbReference type="HAMAP-Rule" id="MF_00948"/>
    </source>
</evidence>
<sequence length="181" mass="20673">MKNKDQAQWYVVHTYSGQESTAEENLRNMVENNNLQDSIFDIKVPVSDEVVEKNGKRKVVQRKKFPGYVFVKMTFGDDETKEKHLWFMVSSTRGVTGFVGPGGRPLPLRDDEVKRMGLEVIEFEDLNIKVGDEVRVISGALENFDGRIESISAERQKVKVVISMFGRDTPVELDFSQVEKL</sequence>
<dbReference type="PANTHER" id="PTHR30265:SF2">
    <property type="entry name" value="TRANSCRIPTION TERMINATION_ANTITERMINATION PROTEIN NUSG"/>
    <property type="match status" value="1"/>
</dbReference>
<name>A0A9D1N9F6_9FIRM</name>
<dbReference type="InterPro" id="IPR043425">
    <property type="entry name" value="NusG-like"/>
</dbReference>
<dbReference type="InterPro" id="IPR047050">
    <property type="entry name" value="NGN"/>
</dbReference>
<dbReference type="GO" id="GO:0006353">
    <property type="term" value="P:DNA-templated transcription termination"/>
    <property type="evidence" value="ECO:0007669"/>
    <property type="project" value="UniProtKB-UniRule"/>
</dbReference>
<gene>
    <name evidence="5 9" type="primary">nusG</name>
    <name evidence="9" type="ORF">IAC73_01035</name>
</gene>
<dbReference type="InterPro" id="IPR008991">
    <property type="entry name" value="Translation_prot_SH3-like_sf"/>
</dbReference>
<dbReference type="Gene3D" id="3.30.70.940">
    <property type="entry name" value="NusG, N-terminal domain"/>
    <property type="match status" value="1"/>
</dbReference>
<organism evidence="9 10">
    <name type="scientific">Candidatus Limadaptatus stercoripullorum</name>
    <dbReference type="NCBI Taxonomy" id="2840846"/>
    <lineage>
        <taxon>Bacteria</taxon>
        <taxon>Bacillati</taxon>
        <taxon>Bacillota</taxon>
        <taxon>Clostridia</taxon>
        <taxon>Eubacteriales</taxon>
        <taxon>Candidatus Limadaptatus</taxon>
    </lineage>
</organism>
<dbReference type="CDD" id="cd06091">
    <property type="entry name" value="KOW_NusG"/>
    <property type="match status" value="1"/>
</dbReference>
<dbReference type="InterPro" id="IPR015869">
    <property type="entry name" value="Transcrpt_antiterm_NusG_bac_CS"/>
</dbReference>
<dbReference type="PANTHER" id="PTHR30265">
    <property type="entry name" value="RHO-INTERACTING TRANSCRIPTION TERMINATION FACTOR NUSG"/>
    <property type="match status" value="1"/>
</dbReference>
<dbReference type="PROSITE" id="PS01014">
    <property type="entry name" value="NUSG"/>
    <property type="match status" value="1"/>
</dbReference>
<evidence type="ECO:0000256" key="6">
    <source>
        <dbReference type="NCBIfam" id="TIGR00922"/>
    </source>
</evidence>
<dbReference type="GO" id="GO:0006354">
    <property type="term" value="P:DNA-templated transcription elongation"/>
    <property type="evidence" value="ECO:0007669"/>
    <property type="project" value="UniProtKB-UniRule"/>
</dbReference>